<dbReference type="NCBIfam" id="NF002634">
    <property type="entry name" value="PRK02304.1-3"/>
    <property type="match status" value="1"/>
</dbReference>
<evidence type="ECO:0000313" key="14">
    <source>
        <dbReference type="Proteomes" id="UP000663859"/>
    </source>
</evidence>
<gene>
    <name evidence="11 13" type="primary">apt</name>
    <name evidence="13" type="ORF">MPNT_110066</name>
</gene>
<dbReference type="PANTHER" id="PTHR32315">
    <property type="entry name" value="ADENINE PHOSPHORIBOSYLTRANSFERASE"/>
    <property type="match status" value="1"/>
</dbReference>
<evidence type="ECO:0000256" key="2">
    <source>
        <dbReference type="ARBA" id="ARBA00003968"/>
    </source>
</evidence>
<dbReference type="HAMAP" id="MF_00004">
    <property type="entry name" value="Aden_phosphoribosyltr"/>
    <property type="match status" value="1"/>
</dbReference>
<keyword evidence="14" id="KW-1185">Reference proteome</keyword>
<dbReference type="GO" id="GO:0006166">
    <property type="term" value="P:purine ribonucleoside salvage"/>
    <property type="evidence" value="ECO:0007669"/>
    <property type="project" value="UniProtKB-UniRule"/>
</dbReference>
<evidence type="ECO:0000256" key="6">
    <source>
        <dbReference type="ARBA" id="ARBA00011893"/>
    </source>
</evidence>
<dbReference type="SUPFAM" id="SSF53271">
    <property type="entry name" value="PRTase-like"/>
    <property type="match status" value="1"/>
</dbReference>
<sequence>MTPRFQSTLERLKAKIRTIPDFPRKGVLFRDITPVLCDGQLFRFVVTLLSQRYHRKNVQKVVAIDARGFLLGGAVAHVLGAGVVPVRKGGKLPYKRYELAYELEYGSEVLAVHQDAILPGERVVIIDDVLATGGTSVTTAKLVQTCGGQILELAFLVELLGLGGRERLGNLPYCALIQL</sequence>
<dbReference type="InterPro" id="IPR000836">
    <property type="entry name" value="PRTase_dom"/>
</dbReference>
<comment type="function">
    <text evidence="2 11">Catalyzes a salvage reaction resulting in the formation of AMP, that is energically less costly than de novo synthesis.</text>
</comment>
<dbReference type="EC" id="2.4.2.7" evidence="6 11"/>
<dbReference type="InterPro" id="IPR029057">
    <property type="entry name" value="PRTase-like"/>
</dbReference>
<evidence type="ECO:0000256" key="1">
    <source>
        <dbReference type="ARBA" id="ARBA00000868"/>
    </source>
</evidence>
<dbReference type="EMBL" id="CAJNOB010000003">
    <property type="protein sequence ID" value="CAF0692049.1"/>
    <property type="molecule type" value="Genomic_DNA"/>
</dbReference>
<comment type="subunit">
    <text evidence="11">Homodimer.</text>
</comment>
<reference evidence="13" key="1">
    <citation type="submission" date="2021-02" db="EMBL/GenBank/DDBJ databases">
        <authorList>
            <person name="Cremers G."/>
            <person name="Picone N."/>
        </authorList>
    </citation>
    <scope>NUCLEOTIDE SEQUENCE</scope>
    <source>
        <strain evidence="13">PQ17</strain>
    </source>
</reference>
<evidence type="ECO:0000256" key="4">
    <source>
        <dbReference type="ARBA" id="ARBA00004659"/>
    </source>
</evidence>
<dbReference type="NCBIfam" id="TIGR01090">
    <property type="entry name" value="apt"/>
    <property type="match status" value="1"/>
</dbReference>
<comment type="subcellular location">
    <subcellularLocation>
        <location evidence="3 11">Cytoplasm</location>
    </subcellularLocation>
</comment>
<organism evidence="13 14">
    <name type="scientific">Candidatus Methylacidithermus pantelleriae</name>
    <dbReference type="NCBI Taxonomy" id="2744239"/>
    <lineage>
        <taxon>Bacteria</taxon>
        <taxon>Pseudomonadati</taxon>
        <taxon>Verrucomicrobiota</taxon>
        <taxon>Methylacidiphilae</taxon>
        <taxon>Methylacidiphilales</taxon>
        <taxon>Methylacidiphilaceae</taxon>
        <taxon>Candidatus Methylacidithermus</taxon>
    </lineage>
</organism>
<dbReference type="CDD" id="cd06223">
    <property type="entry name" value="PRTases_typeI"/>
    <property type="match status" value="1"/>
</dbReference>
<feature type="domain" description="Phosphoribosyltransferase" evidence="12">
    <location>
        <begin position="45"/>
        <end position="157"/>
    </location>
</feature>
<dbReference type="UniPathway" id="UPA00588">
    <property type="reaction ID" value="UER00646"/>
</dbReference>
<dbReference type="Gene3D" id="3.40.50.2020">
    <property type="match status" value="1"/>
</dbReference>
<evidence type="ECO:0000256" key="5">
    <source>
        <dbReference type="ARBA" id="ARBA00008391"/>
    </source>
</evidence>
<evidence type="ECO:0000256" key="10">
    <source>
        <dbReference type="ARBA" id="ARBA00022726"/>
    </source>
</evidence>
<name>A0A8J2BJE3_9BACT</name>
<evidence type="ECO:0000259" key="12">
    <source>
        <dbReference type="Pfam" id="PF00156"/>
    </source>
</evidence>
<dbReference type="GO" id="GO:0044209">
    <property type="term" value="P:AMP salvage"/>
    <property type="evidence" value="ECO:0007669"/>
    <property type="project" value="UniProtKB-UniRule"/>
</dbReference>
<proteinExistence type="inferred from homology"/>
<dbReference type="GO" id="GO:0006168">
    <property type="term" value="P:adenine salvage"/>
    <property type="evidence" value="ECO:0007669"/>
    <property type="project" value="InterPro"/>
</dbReference>
<keyword evidence="10 11" id="KW-0660">Purine salvage</keyword>
<keyword evidence="9 11" id="KW-0808">Transferase</keyword>
<dbReference type="Proteomes" id="UP000663859">
    <property type="component" value="Unassembled WGS sequence"/>
</dbReference>
<evidence type="ECO:0000313" key="13">
    <source>
        <dbReference type="EMBL" id="CAF0692049.1"/>
    </source>
</evidence>
<comment type="caution">
    <text evidence="13">The sequence shown here is derived from an EMBL/GenBank/DDBJ whole genome shotgun (WGS) entry which is preliminary data.</text>
</comment>
<protein>
    <recommendedName>
        <fullName evidence="6 11">Adenine phosphoribosyltransferase</fullName>
        <shortName evidence="11">APRT</shortName>
        <ecNumber evidence="6 11">2.4.2.7</ecNumber>
    </recommendedName>
</protein>
<dbReference type="GO" id="GO:0016208">
    <property type="term" value="F:AMP binding"/>
    <property type="evidence" value="ECO:0007669"/>
    <property type="project" value="TreeGrafter"/>
</dbReference>
<dbReference type="AlphaFoldDB" id="A0A8J2BJE3"/>
<comment type="pathway">
    <text evidence="4 11">Purine metabolism; AMP biosynthesis via salvage pathway; AMP from adenine: step 1/1.</text>
</comment>
<dbReference type="InterPro" id="IPR005764">
    <property type="entry name" value="Ade_phspho_trans"/>
</dbReference>
<dbReference type="GO" id="GO:0005737">
    <property type="term" value="C:cytoplasm"/>
    <property type="evidence" value="ECO:0007669"/>
    <property type="project" value="UniProtKB-SubCell"/>
</dbReference>
<dbReference type="FunFam" id="3.40.50.2020:FF:000021">
    <property type="entry name" value="Adenine phosphoribosyltransferase"/>
    <property type="match status" value="1"/>
</dbReference>
<dbReference type="InterPro" id="IPR050054">
    <property type="entry name" value="UPRTase/APRTase"/>
</dbReference>
<evidence type="ECO:0000256" key="11">
    <source>
        <dbReference type="HAMAP-Rule" id="MF_00004"/>
    </source>
</evidence>
<evidence type="ECO:0000256" key="8">
    <source>
        <dbReference type="ARBA" id="ARBA00022676"/>
    </source>
</evidence>
<keyword evidence="8 11" id="KW-0328">Glycosyltransferase</keyword>
<evidence type="ECO:0000256" key="7">
    <source>
        <dbReference type="ARBA" id="ARBA00022490"/>
    </source>
</evidence>
<dbReference type="PANTHER" id="PTHR32315:SF3">
    <property type="entry name" value="ADENINE PHOSPHORIBOSYLTRANSFERASE"/>
    <property type="match status" value="1"/>
</dbReference>
<dbReference type="Pfam" id="PF00156">
    <property type="entry name" value="Pribosyltran"/>
    <property type="match status" value="1"/>
</dbReference>
<evidence type="ECO:0000256" key="3">
    <source>
        <dbReference type="ARBA" id="ARBA00004496"/>
    </source>
</evidence>
<keyword evidence="7 11" id="KW-0963">Cytoplasm</keyword>
<comment type="similarity">
    <text evidence="5 11">Belongs to the purine/pyrimidine phosphoribosyltransferase family.</text>
</comment>
<comment type="catalytic activity">
    <reaction evidence="1 11">
        <text>AMP + diphosphate = 5-phospho-alpha-D-ribose 1-diphosphate + adenine</text>
        <dbReference type="Rhea" id="RHEA:16609"/>
        <dbReference type="ChEBI" id="CHEBI:16708"/>
        <dbReference type="ChEBI" id="CHEBI:33019"/>
        <dbReference type="ChEBI" id="CHEBI:58017"/>
        <dbReference type="ChEBI" id="CHEBI:456215"/>
        <dbReference type="EC" id="2.4.2.7"/>
    </reaction>
</comment>
<dbReference type="GO" id="GO:0002055">
    <property type="term" value="F:adenine binding"/>
    <property type="evidence" value="ECO:0007669"/>
    <property type="project" value="TreeGrafter"/>
</dbReference>
<dbReference type="GO" id="GO:0003999">
    <property type="term" value="F:adenine phosphoribosyltransferase activity"/>
    <property type="evidence" value="ECO:0007669"/>
    <property type="project" value="UniProtKB-UniRule"/>
</dbReference>
<evidence type="ECO:0000256" key="9">
    <source>
        <dbReference type="ARBA" id="ARBA00022679"/>
    </source>
</evidence>
<accession>A0A8J2BJE3</accession>
<dbReference type="NCBIfam" id="NF002636">
    <property type="entry name" value="PRK02304.1-5"/>
    <property type="match status" value="1"/>
</dbReference>